<gene>
    <name evidence="7" type="ORF">BMF94_1994</name>
</gene>
<evidence type="ECO:0000256" key="1">
    <source>
        <dbReference type="ARBA" id="ARBA00005634"/>
    </source>
</evidence>
<feature type="coiled-coil region" evidence="2">
    <location>
        <begin position="958"/>
        <end position="985"/>
    </location>
</feature>
<dbReference type="Gene3D" id="3.50.30.30">
    <property type="match status" value="1"/>
</dbReference>
<proteinExistence type="inferred from homology"/>
<dbReference type="Proteomes" id="UP000237144">
    <property type="component" value="Unassembled WGS sequence"/>
</dbReference>
<evidence type="ECO:0000259" key="4">
    <source>
        <dbReference type="Pfam" id="PF02225"/>
    </source>
</evidence>
<dbReference type="Pfam" id="PF04253">
    <property type="entry name" value="TFR_dimer"/>
    <property type="match status" value="1"/>
</dbReference>
<dbReference type="FunFam" id="3.50.30.30:FF:000008">
    <property type="entry name" value="Glutamate carboxypeptidase 2"/>
    <property type="match status" value="1"/>
</dbReference>
<feature type="compositionally biased region" description="Basic and acidic residues" evidence="3">
    <location>
        <begin position="253"/>
        <end position="266"/>
    </location>
</feature>
<evidence type="ECO:0000313" key="8">
    <source>
        <dbReference type="Proteomes" id="UP000237144"/>
    </source>
</evidence>
<feature type="compositionally biased region" description="Basic and acidic residues" evidence="3">
    <location>
        <begin position="715"/>
        <end position="730"/>
    </location>
</feature>
<organism evidence="7 8">
    <name type="scientific">Rhodotorula taiwanensis</name>
    <dbReference type="NCBI Taxonomy" id="741276"/>
    <lineage>
        <taxon>Eukaryota</taxon>
        <taxon>Fungi</taxon>
        <taxon>Dikarya</taxon>
        <taxon>Basidiomycota</taxon>
        <taxon>Pucciniomycotina</taxon>
        <taxon>Microbotryomycetes</taxon>
        <taxon>Sporidiobolales</taxon>
        <taxon>Sporidiobolaceae</taxon>
        <taxon>Rhodotorula</taxon>
    </lineage>
</organism>
<dbReference type="InterPro" id="IPR007484">
    <property type="entry name" value="Peptidase_M28"/>
</dbReference>
<dbReference type="FunFam" id="3.40.630.10:FF:000101">
    <property type="entry name" value="N-acetylated alpha-linked acidic dipeptidase like 1"/>
    <property type="match status" value="1"/>
</dbReference>
<keyword evidence="8" id="KW-1185">Reference proteome</keyword>
<dbReference type="STRING" id="741276.A0A2S5BE30"/>
<reference evidence="7 8" key="1">
    <citation type="journal article" date="2018" name="Front. Microbiol.">
        <title>Prospects for Fungal Bioremediation of Acidic Radioactive Waste Sites: Characterization and Genome Sequence of Rhodotorula taiwanensis MD1149.</title>
        <authorList>
            <person name="Tkavc R."/>
            <person name="Matrosova V.Y."/>
            <person name="Grichenko O.E."/>
            <person name="Gostincar C."/>
            <person name="Volpe R.P."/>
            <person name="Klimenkova P."/>
            <person name="Gaidamakova E.K."/>
            <person name="Zhou C.E."/>
            <person name="Stewart B.J."/>
            <person name="Lyman M.G."/>
            <person name="Malfatti S.A."/>
            <person name="Rubinfeld B."/>
            <person name="Courtot M."/>
            <person name="Singh J."/>
            <person name="Dalgard C.L."/>
            <person name="Hamilton T."/>
            <person name="Frey K.G."/>
            <person name="Gunde-Cimerman N."/>
            <person name="Dugan L."/>
            <person name="Daly M.J."/>
        </authorList>
    </citation>
    <scope>NUCLEOTIDE SEQUENCE [LARGE SCALE GENOMIC DNA]</scope>
    <source>
        <strain evidence="7 8">MD1149</strain>
    </source>
</reference>
<dbReference type="GO" id="GO:0004180">
    <property type="term" value="F:carboxypeptidase activity"/>
    <property type="evidence" value="ECO:0007669"/>
    <property type="project" value="TreeGrafter"/>
</dbReference>
<sequence>MSTEKTSLPLSGDVKDPLLPLPSPATQASSSSASRRPTRPFAYRVFQALLAAAALGSLYYQFGTDLHWRRFPHEHHRDQGLAAYAKRLAFGRVDSSTANTRHHAHGHAHGGRLSYQQITDTLLSVPAADSAKAASKEYTAKPHVAGTKEDRDVALLIKSQWEKHLGAPADPEHRNVFDAGTKESRDALMGPHGGRHGKCGGHRHHKGKKHHHHDDEGKKKHHRHGHKLARFLSKLRRKVRACAAQVGLAPPHHAPDHRRGPHEPPHGRSPHGPPHHGEPHGPHHGGPPPHDGPHGPHHGGPPPHDGPHGPHGPPHRGHSRGPRPAKPRVWTDTYYSLLNYPVKAALSLTRPGESEPSWTAKLQEDVFAEDPTSGEGVGIWHGFSKNGTVKGQLVYASRGTKEDFEYLASQGIDVKGKVVAVQYGGSFRGLKVKAASEAGAVGVVIFTDPIEDGDVIESAGYKPYPHGPARAPSSVQRGSVQYLSLYPGDPLTPGKPSYNPSLPNAPKRLPRDSEGVNVPDIPSIPLSYEDAIPLLKSLNGKGVQFQDGREGKPKGWKEGGLRDRGVEYWTGPGDEEVELTNIVDERVTPIWNTYAIIPGQTDDVVVLGNHHDAWTFGAGDPSSGTASVHETVRAFGALLEKGWKPLRTIMLAAWSSEEFGLIGSTEFGEDFSEWLQRHVVTYLNVDVSVAGSVYDLAASPSLADLLKDVSAQVPDPDRKGKSLADVRSAEDDMEGAEAPTTPSDSLKVLNVAALGSGSDFTVFLQRLGLASANFGMRRGRNEPVYHYHSNFDSFNWQSTYGDPSYERHVAISRVLGLTAARLADDLVLPINITAYSVKLGEYLDKVEADPLAKEVDLSSLRALSDKILSASRRLQAHAYRLVHGDDKVGCHKRRSDKRDAYKRAKALTRINHALKSFEAGFLGDEEGLQGREWYRHLGVAPGRWLGYGATTLPGLAEALALDEDIDRAKLEVQRLERAFKTILHTVEAGLRH</sequence>
<dbReference type="OrthoDB" id="5841748at2759"/>
<dbReference type="InterPro" id="IPR036757">
    <property type="entry name" value="TFR-like_dimer_dom_sf"/>
</dbReference>
<feature type="region of interest" description="Disordered" evidence="3">
    <location>
        <begin position="489"/>
        <end position="514"/>
    </location>
</feature>
<evidence type="ECO:0008006" key="9">
    <source>
        <dbReference type="Google" id="ProtNLM"/>
    </source>
</evidence>
<feature type="region of interest" description="Disordered" evidence="3">
    <location>
        <begin position="186"/>
        <end position="226"/>
    </location>
</feature>
<keyword evidence="2" id="KW-0175">Coiled coil</keyword>
<protein>
    <recommendedName>
        <fullName evidence="9">Zn-dependent exopeptidase</fullName>
    </recommendedName>
</protein>
<name>A0A2S5BE30_9BASI</name>
<feature type="domain" description="Transferrin receptor-like dimerisation" evidence="5">
    <location>
        <begin position="856"/>
        <end position="982"/>
    </location>
</feature>
<feature type="region of interest" description="Disordered" evidence="3">
    <location>
        <begin position="246"/>
        <end position="328"/>
    </location>
</feature>
<evidence type="ECO:0000259" key="5">
    <source>
        <dbReference type="Pfam" id="PF04253"/>
    </source>
</evidence>
<feature type="domain" description="PA" evidence="4">
    <location>
        <begin position="389"/>
        <end position="465"/>
    </location>
</feature>
<evidence type="ECO:0000256" key="3">
    <source>
        <dbReference type="SAM" id="MobiDB-lite"/>
    </source>
</evidence>
<feature type="compositionally biased region" description="Basic residues" evidence="3">
    <location>
        <begin position="313"/>
        <end position="326"/>
    </location>
</feature>
<dbReference type="CDD" id="cd02121">
    <property type="entry name" value="PA_GCPII_like"/>
    <property type="match status" value="1"/>
</dbReference>
<evidence type="ECO:0000313" key="7">
    <source>
        <dbReference type="EMBL" id="POY75018.1"/>
    </source>
</evidence>
<dbReference type="SUPFAM" id="SSF52025">
    <property type="entry name" value="PA domain"/>
    <property type="match status" value="1"/>
</dbReference>
<dbReference type="Pfam" id="PF04389">
    <property type="entry name" value="Peptidase_M28"/>
    <property type="match status" value="1"/>
</dbReference>
<accession>A0A2S5BE30</accession>
<feature type="region of interest" description="Disordered" evidence="3">
    <location>
        <begin position="1"/>
        <end position="36"/>
    </location>
</feature>
<dbReference type="CDD" id="cd08022">
    <property type="entry name" value="M28_PSMA_like"/>
    <property type="match status" value="1"/>
</dbReference>
<dbReference type="Gene3D" id="1.20.930.40">
    <property type="entry name" value="Transferrin receptor-like, dimerisation domain"/>
    <property type="match status" value="1"/>
</dbReference>
<dbReference type="SUPFAM" id="SSF47672">
    <property type="entry name" value="Transferrin receptor-like dimerisation domain"/>
    <property type="match status" value="1"/>
</dbReference>
<dbReference type="InterPro" id="IPR046450">
    <property type="entry name" value="PA_dom_sf"/>
</dbReference>
<comment type="similarity">
    <text evidence="1">Belongs to the peptidase M28 family. M28B subfamily.</text>
</comment>
<comment type="caution">
    <text evidence="7">The sequence shown here is derived from an EMBL/GenBank/DDBJ whole genome shotgun (WGS) entry which is preliminary data.</text>
</comment>
<dbReference type="PANTHER" id="PTHR10404">
    <property type="entry name" value="N-ACETYLATED-ALPHA-LINKED ACIDIC DIPEPTIDASE"/>
    <property type="match status" value="1"/>
</dbReference>
<dbReference type="PANTHER" id="PTHR10404:SF46">
    <property type="entry name" value="VACUOLAR PROTEIN SORTING-ASSOCIATED PROTEIN 70"/>
    <property type="match status" value="1"/>
</dbReference>
<feature type="region of interest" description="Disordered" evidence="3">
    <location>
        <begin position="713"/>
        <end position="742"/>
    </location>
</feature>
<feature type="domain" description="Peptidase M28" evidence="6">
    <location>
        <begin position="592"/>
        <end position="794"/>
    </location>
</feature>
<evidence type="ECO:0000259" key="6">
    <source>
        <dbReference type="Pfam" id="PF04389"/>
    </source>
</evidence>
<feature type="compositionally biased region" description="Low complexity" evidence="3">
    <location>
        <begin position="24"/>
        <end position="35"/>
    </location>
</feature>
<dbReference type="InterPro" id="IPR007365">
    <property type="entry name" value="TFR-like_dimer_dom"/>
</dbReference>
<dbReference type="InterPro" id="IPR003137">
    <property type="entry name" value="PA_domain"/>
</dbReference>
<dbReference type="SMR" id="A0A2S5BE30"/>
<evidence type="ECO:0000256" key="2">
    <source>
        <dbReference type="SAM" id="Coils"/>
    </source>
</evidence>
<dbReference type="InterPro" id="IPR039373">
    <property type="entry name" value="Peptidase_M28B"/>
</dbReference>
<dbReference type="Gene3D" id="3.40.630.10">
    <property type="entry name" value="Zn peptidases"/>
    <property type="match status" value="1"/>
</dbReference>
<dbReference type="Pfam" id="PF02225">
    <property type="entry name" value="PA"/>
    <property type="match status" value="1"/>
</dbReference>
<dbReference type="AlphaFoldDB" id="A0A2S5BE30"/>
<feature type="compositionally biased region" description="Basic residues" evidence="3">
    <location>
        <begin position="193"/>
        <end position="212"/>
    </location>
</feature>
<dbReference type="EMBL" id="PJQD01000020">
    <property type="protein sequence ID" value="POY75018.1"/>
    <property type="molecule type" value="Genomic_DNA"/>
</dbReference>
<dbReference type="SUPFAM" id="SSF53187">
    <property type="entry name" value="Zn-dependent exopeptidases"/>
    <property type="match status" value="1"/>
</dbReference>